<proteinExistence type="predicted"/>
<keyword evidence="1" id="KW-0472">Membrane</keyword>
<keyword evidence="1" id="KW-1133">Transmembrane helix</keyword>
<protein>
    <submittedName>
        <fullName evidence="2">Uncharacterized protein</fullName>
    </submittedName>
</protein>
<keyword evidence="1" id="KW-0812">Transmembrane</keyword>
<evidence type="ECO:0000313" key="3">
    <source>
        <dbReference type="Proteomes" id="UP000030595"/>
    </source>
</evidence>
<keyword evidence="3" id="KW-1185">Reference proteome</keyword>
<dbReference type="AlphaFoldDB" id="A0A0A3JWG4"/>
<sequence>MLKSLGVLLIFTVIALFQIPQLTKSGMKKEIVIFSILSVFGAVIAILQVNNIPVPNPLDLIGFAMDPINQMFS</sequence>
<accession>A0A0A3JWG4</accession>
<feature type="transmembrane region" description="Helical" evidence="1">
    <location>
        <begin position="31"/>
        <end position="49"/>
    </location>
</feature>
<evidence type="ECO:0000313" key="2">
    <source>
        <dbReference type="EMBL" id="KGR91317.1"/>
    </source>
</evidence>
<dbReference type="RefSeq" id="WP_036174187.1">
    <property type="nucleotide sequence ID" value="NZ_AVCZ01000008.1"/>
</dbReference>
<dbReference type="Proteomes" id="UP000030595">
    <property type="component" value="Unassembled WGS sequence"/>
</dbReference>
<dbReference type="OrthoDB" id="2440830at2"/>
<dbReference type="EMBL" id="JPVQ01000008">
    <property type="protein sequence ID" value="KGR91317.1"/>
    <property type="molecule type" value="Genomic_DNA"/>
</dbReference>
<comment type="caution">
    <text evidence="2">The sequence shown here is derived from an EMBL/GenBank/DDBJ whole genome shotgun (WGS) entry which is preliminary data.</text>
</comment>
<evidence type="ECO:0000256" key="1">
    <source>
        <dbReference type="SAM" id="Phobius"/>
    </source>
</evidence>
<organism evidence="2 3">
    <name type="scientific">Ureibacillus massiliensis 4400831 = CIP 108448 = CCUG 49529</name>
    <dbReference type="NCBI Taxonomy" id="1211035"/>
    <lineage>
        <taxon>Bacteria</taxon>
        <taxon>Bacillati</taxon>
        <taxon>Bacillota</taxon>
        <taxon>Bacilli</taxon>
        <taxon>Bacillales</taxon>
        <taxon>Caryophanaceae</taxon>
        <taxon>Ureibacillus</taxon>
    </lineage>
</organism>
<reference evidence="2 3" key="1">
    <citation type="submission" date="2014-02" db="EMBL/GenBank/DDBJ databases">
        <title>Draft genome sequence of Lysinibacillus massiliensis CCUG 49529.</title>
        <authorList>
            <person name="Zhang F."/>
            <person name="Wang G."/>
            <person name="Zhang L."/>
        </authorList>
    </citation>
    <scope>NUCLEOTIDE SEQUENCE [LARGE SCALE GENOMIC DNA]</scope>
    <source>
        <strain evidence="2 3">CCUG 49529</strain>
    </source>
</reference>
<gene>
    <name evidence="2" type="ORF">CD30_06745</name>
</gene>
<name>A0A0A3JWG4_9BACL</name>